<evidence type="ECO:0000313" key="2">
    <source>
        <dbReference type="Proteomes" id="UP000196536"/>
    </source>
</evidence>
<keyword evidence="2" id="KW-1185">Reference proteome</keyword>
<protein>
    <submittedName>
        <fullName evidence="1">Uncharacterized protein</fullName>
    </submittedName>
</protein>
<comment type="caution">
    <text evidence="1">The sequence shown here is derived from an EMBL/GenBank/DDBJ whole genome shotgun (WGS) entry which is preliminary data.</text>
</comment>
<reference evidence="1 2" key="1">
    <citation type="submission" date="2017-05" db="EMBL/GenBank/DDBJ databases">
        <title>Acinetobacter populi ANC 5415 (= PBJ7), whole genome shotgun sequencing project.</title>
        <authorList>
            <person name="Nemec A."/>
            <person name="Radolfova-Krizova L."/>
        </authorList>
    </citation>
    <scope>NUCLEOTIDE SEQUENCE [LARGE SCALE GENOMIC DNA]</scope>
    <source>
        <strain evidence="1 2">PBJ7</strain>
    </source>
</reference>
<dbReference type="RefSeq" id="WP_087621269.1">
    <property type="nucleotide sequence ID" value="NZ_NEXX01000005.1"/>
</dbReference>
<organism evidence="1 2">
    <name type="scientific">Acinetobacter populi</name>
    <dbReference type="NCBI Taxonomy" id="1582270"/>
    <lineage>
        <taxon>Bacteria</taxon>
        <taxon>Pseudomonadati</taxon>
        <taxon>Pseudomonadota</taxon>
        <taxon>Gammaproteobacteria</taxon>
        <taxon>Moraxellales</taxon>
        <taxon>Moraxellaceae</taxon>
        <taxon>Acinetobacter</taxon>
    </lineage>
</organism>
<evidence type="ECO:0000313" key="1">
    <source>
        <dbReference type="EMBL" id="OUY06265.1"/>
    </source>
</evidence>
<gene>
    <name evidence="1" type="ORF">CAP51_13425</name>
</gene>
<dbReference type="AlphaFoldDB" id="A0A1Z9YVN9"/>
<name>A0A1Z9YVN9_9GAMM</name>
<accession>A0A1Z9YVN9</accession>
<dbReference type="Proteomes" id="UP000196536">
    <property type="component" value="Unassembled WGS sequence"/>
</dbReference>
<proteinExistence type="predicted"/>
<dbReference type="EMBL" id="NEXX01000005">
    <property type="protein sequence ID" value="OUY06265.1"/>
    <property type="molecule type" value="Genomic_DNA"/>
</dbReference>
<sequence length="208" mass="25344">MRAKRNYHPVENFLSTYPPKGYSIYVHPTYYLFYLCFEELLHAMVYNPFDITCNNFETISLYLDLSIDFKNTVYICGDFFIINSVLHNKRELKIRIFEYNVNNECKFIKKCQKEIHDLICYRKYDFNKLNFKRLLYLLNESQNNISNYGSRSSFFTITQLSKDFGLTRNQMNYFIKQYNKEQVNKKYNQSDILFEKYFSQITETEFWS</sequence>